<dbReference type="SUPFAM" id="SSF100950">
    <property type="entry name" value="NagB/RpiA/CoA transferase-like"/>
    <property type="match status" value="1"/>
</dbReference>
<evidence type="ECO:0000313" key="3">
    <source>
        <dbReference type="Proteomes" id="UP001162640"/>
    </source>
</evidence>
<evidence type="ECO:0000313" key="2">
    <source>
        <dbReference type="EMBL" id="GMH68056.1"/>
    </source>
</evidence>
<dbReference type="Proteomes" id="UP001162640">
    <property type="component" value="Unassembled WGS sequence"/>
</dbReference>
<dbReference type="InterPro" id="IPR037171">
    <property type="entry name" value="NagB/RpiA_transferase-like"/>
</dbReference>
<dbReference type="AlphaFoldDB" id="A0A9W7ACC9"/>
<evidence type="ECO:0000259" key="1">
    <source>
        <dbReference type="Pfam" id="PF01182"/>
    </source>
</evidence>
<accession>A0A9W7ACC9</accession>
<organism evidence="2 3">
    <name type="scientific">Triparma laevis f. inornata</name>
    <dbReference type="NCBI Taxonomy" id="1714386"/>
    <lineage>
        <taxon>Eukaryota</taxon>
        <taxon>Sar</taxon>
        <taxon>Stramenopiles</taxon>
        <taxon>Ochrophyta</taxon>
        <taxon>Bolidophyceae</taxon>
        <taxon>Parmales</taxon>
        <taxon>Triparmaceae</taxon>
        <taxon>Triparma</taxon>
    </lineage>
</organism>
<protein>
    <recommendedName>
        <fullName evidence="1">Glucosamine/galactosamine-6-phosphate isomerase domain-containing protein</fullName>
    </recommendedName>
</protein>
<dbReference type="EMBL" id="BLQM01000136">
    <property type="protein sequence ID" value="GMH68056.1"/>
    <property type="molecule type" value="Genomic_DNA"/>
</dbReference>
<dbReference type="InterPro" id="IPR039104">
    <property type="entry name" value="6PGL"/>
</dbReference>
<dbReference type="Gene3D" id="3.40.50.1360">
    <property type="match status" value="1"/>
</dbReference>
<dbReference type="InterPro" id="IPR006148">
    <property type="entry name" value="Glc/Gal-6P_isomerase"/>
</dbReference>
<gene>
    <name evidence="2" type="ORF">TL16_g04838</name>
</gene>
<feature type="domain" description="Glucosamine/galactosamine-6-phosphate isomerase" evidence="1">
    <location>
        <begin position="16"/>
        <end position="227"/>
    </location>
</feature>
<dbReference type="GO" id="GO:0005975">
    <property type="term" value="P:carbohydrate metabolic process"/>
    <property type="evidence" value="ECO:0007669"/>
    <property type="project" value="InterPro"/>
</dbReference>
<comment type="caution">
    <text evidence="2">The sequence shown here is derived from an EMBL/GenBank/DDBJ whole genome shotgun (WGS) entry which is preliminary data.</text>
</comment>
<dbReference type="PANTHER" id="PTHR11054:SF0">
    <property type="entry name" value="6-PHOSPHOGLUCONOLACTONASE"/>
    <property type="match status" value="1"/>
</dbReference>
<reference evidence="3" key="1">
    <citation type="journal article" date="2023" name="Commun. Biol.">
        <title>Genome analysis of Parmales, the sister group of diatoms, reveals the evolutionary specialization of diatoms from phago-mixotrophs to photoautotrophs.</title>
        <authorList>
            <person name="Ban H."/>
            <person name="Sato S."/>
            <person name="Yoshikawa S."/>
            <person name="Yamada K."/>
            <person name="Nakamura Y."/>
            <person name="Ichinomiya M."/>
            <person name="Sato N."/>
            <person name="Blanc-Mathieu R."/>
            <person name="Endo H."/>
            <person name="Kuwata A."/>
            <person name="Ogata H."/>
        </authorList>
    </citation>
    <scope>NUCLEOTIDE SEQUENCE [LARGE SCALE GENOMIC DNA]</scope>
</reference>
<proteinExistence type="predicted"/>
<dbReference type="PANTHER" id="PTHR11054">
    <property type="entry name" value="6-PHOSPHOGLUCONOLACTONASE"/>
    <property type="match status" value="1"/>
</dbReference>
<dbReference type="Pfam" id="PF01182">
    <property type="entry name" value="Glucosamine_iso"/>
    <property type="match status" value="1"/>
</dbReference>
<name>A0A9W7ACC9_9STRA</name>
<sequence length="245" mass="26186">MSVNPEDPSRVLILPDATAVSLRVAEIVNSAATTAISEKGEFNLAIPGGSILNMLGSIDNPEWASKTNLAYVNHKCVDNNDINLSTHAKATEKFLNSWEGSNVLTLSGNSDSGFESERYSTLLKDLPQLNNLPVFDLCLIGVGDDGHIGSLYPGRTEILEENESVLPVNMKKPGSITLTLPTILNSKRIVIAACGVSEKYPKGKSEGMKRGIQGEETVESFPAVGLRGKGEWIIDEAAGGKLVGY</sequence>